<dbReference type="PANTHER" id="PTHR10257:SF3">
    <property type="entry name" value="SERINE_THREONINE-PROTEIN PHOSPHATASE 2A 56 KDA REGULATORY SUBUNIT GAMMA ISOFORM"/>
    <property type="match status" value="1"/>
</dbReference>
<dbReference type="GO" id="GO:0007165">
    <property type="term" value="P:signal transduction"/>
    <property type="evidence" value="ECO:0007669"/>
    <property type="project" value="InterPro"/>
</dbReference>
<dbReference type="RefSeq" id="XP_001316794.1">
    <property type="nucleotide sequence ID" value="XM_001316759.1"/>
</dbReference>
<keyword evidence="2" id="KW-1185">Reference proteome</keyword>
<proteinExistence type="predicted"/>
<dbReference type="InterPro" id="IPR002554">
    <property type="entry name" value="PP2A_B56"/>
</dbReference>
<sequence>MPPRTVVRRSVITQKMATKVAQSANPRAAVPSLLKLNQVLKKRQNLVVPHSELQSCIEHKRFISSTYSVGDYGQIEELPDFDNVQPEEYNNLFRKYLLQCKVKCNFNSQLQDVKNIQMKTNFLNVIIKQVSSPDFIKIVDKETLTEFFQMLKSNIIRYTPPIPDLARVPMIGDDITDTIIEASWPHLELVYKAFQSFLENPKMDPKSFVDNITQSFVHRLISLFNTPDIRERTVLKLLVHRLYLRFNVHRPLIRTEMQNALYTFLFEDKFFCGVNEILEIFMSIINGYSVPLKQEHLRFFHSILLPLHGSDFYHSFADNLAICIGQYVQKDASLMVDFFKGLLTFWPKSSTVKEVMFIEQLDHILEVISDDQFDAIRMQLFDKIGDLVQSNAFRVSEAAMILWRNDRFVELSIKYSNEILPIITPRLYATGMQHWNSAIKNLAVSVIRICMDSVSPEESAQFNQKVKENEEASANQLQMKKQTWLAIEQQAFTNNPEMRPQQA</sequence>
<dbReference type="Proteomes" id="UP000001542">
    <property type="component" value="Unassembled WGS sequence"/>
</dbReference>
<evidence type="ECO:0000313" key="2">
    <source>
        <dbReference type="Proteomes" id="UP000001542"/>
    </source>
</evidence>
<dbReference type="OrthoDB" id="10264446at2759"/>
<dbReference type="EMBL" id="DS113471">
    <property type="protein sequence ID" value="EAY04571.1"/>
    <property type="molecule type" value="Genomic_DNA"/>
</dbReference>
<dbReference type="SMR" id="A2ERX6"/>
<dbReference type="GO" id="GO:0000159">
    <property type="term" value="C:protein phosphatase type 2A complex"/>
    <property type="evidence" value="ECO:0007669"/>
    <property type="project" value="InterPro"/>
</dbReference>
<dbReference type="FunFam" id="1.25.10.10:FF:000331">
    <property type="entry name" value="Phosphoprotein phosphatase, putative"/>
    <property type="match status" value="1"/>
</dbReference>
<dbReference type="InterPro" id="IPR011989">
    <property type="entry name" value="ARM-like"/>
</dbReference>
<evidence type="ECO:0000313" key="1">
    <source>
        <dbReference type="EMBL" id="EAY04571.1"/>
    </source>
</evidence>
<dbReference type="InParanoid" id="A2ERX6"/>
<dbReference type="STRING" id="5722.A2ERX6"/>
<accession>A2ERX6</accession>
<dbReference type="VEuPathDB" id="TrichDB:TVAGG3_0486520"/>
<dbReference type="SUPFAM" id="SSF48371">
    <property type="entry name" value="ARM repeat"/>
    <property type="match status" value="1"/>
</dbReference>
<dbReference type="InterPro" id="IPR016024">
    <property type="entry name" value="ARM-type_fold"/>
</dbReference>
<dbReference type="PANTHER" id="PTHR10257">
    <property type="entry name" value="SERINE/THREONINE PROTEIN PHOSPHATASE 2A PP2A REGULATORY SUBUNIT B"/>
    <property type="match status" value="1"/>
</dbReference>
<dbReference type="OMA" id="ECSHEYT"/>
<reference evidence="1" key="2">
    <citation type="journal article" date="2007" name="Science">
        <title>Draft genome sequence of the sexually transmitted pathogen Trichomonas vaginalis.</title>
        <authorList>
            <person name="Carlton J.M."/>
            <person name="Hirt R.P."/>
            <person name="Silva J.C."/>
            <person name="Delcher A.L."/>
            <person name="Schatz M."/>
            <person name="Zhao Q."/>
            <person name="Wortman J.R."/>
            <person name="Bidwell S.L."/>
            <person name="Alsmark U.C.M."/>
            <person name="Besteiro S."/>
            <person name="Sicheritz-Ponten T."/>
            <person name="Noel C.J."/>
            <person name="Dacks J.B."/>
            <person name="Foster P.G."/>
            <person name="Simillion C."/>
            <person name="Van de Peer Y."/>
            <person name="Miranda-Saavedra D."/>
            <person name="Barton G.J."/>
            <person name="Westrop G.D."/>
            <person name="Mueller S."/>
            <person name="Dessi D."/>
            <person name="Fiori P.L."/>
            <person name="Ren Q."/>
            <person name="Paulsen I."/>
            <person name="Zhang H."/>
            <person name="Bastida-Corcuera F.D."/>
            <person name="Simoes-Barbosa A."/>
            <person name="Brown M.T."/>
            <person name="Hayes R.D."/>
            <person name="Mukherjee M."/>
            <person name="Okumura C.Y."/>
            <person name="Schneider R."/>
            <person name="Smith A.J."/>
            <person name="Vanacova S."/>
            <person name="Villalvazo M."/>
            <person name="Haas B.J."/>
            <person name="Pertea M."/>
            <person name="Feldblyum T.V."/>
            <person name="Utterback T.R."/>
            <person name="Shu C.L."/>
            <person name="Osoegawa K."/>
            <person name="de Jong P.J."/>
            <person name="Hrdy I."/>
            <person name="Horvathova L."/>
            <person name="Zubacova Z."/>
            <person name="Dolezal P."/>
            <person name="Malik S.B."/>
            <person name="Logsdon J.M. Jr."/>
            <person name="Henze K."/>
            <person name="Gupta A."/>
            <person name="Wang C.C."/>
            <person name="Dunne R.L."/>
            <person name="Upcroft J.A."/>
            <person name="Upcroft P."/>
            <person name="White O."/>
            <person name="Salzberg S.L."/>
            <person name="Tang P."/>
            <person name="Chiu C.-H."/>
            <person name="Lee Y.-S."/>
            <person name="Embley T.M."/>
            <person name="Coombs G.H."/>
            <person name="Mottram J.C."/>
            <person name="Tachezy J."/>
            <person name="Fraser-Liggett C.M."/>
            <person name="Johnson P.J."/>
        </authorList>
    </citation>
    <scope>NUCLEOTIDE SEQUENCE [LARGE SCALE GENOMIC DNA]</scope>
    <source>
        <strain evidence="1">G3</strain>
    </source>
</reference>
<dbReference type="Pfam" id="PF01603">
    <property type="entry name" value="B56"/>
    <property type="match status" value="1"/>
</dbReference>
<dbReference type="FunCoup" id="A2ERX6">
    <property type="interactions" value="501"/>
</dbReference>
<dbReference type="KEGG" id="tva:4762432"/>
<dbReference type="GO" id="GO:0072542">
    <property type="term" value="F:protein phosphatase activator activity"/>
    <property type="evidence" value="ECO:0000318"/>
    <property type="project" value="GO_Central"/>
</dbReference>
<dbReference type="GO" id="GO:0051177">
    <property type="term" value="P:meiotic sister chromatid cohesion"/>
    <property type="evidence" value="ECO:0000318"/>
    <property type="project" value="GO_Central"/>
</dbReference>
<reference evidence="1" key="1">
    <citation type="submission" date="2006-10" db="EMBL/GenBank/DDBJ databases">
        <authorList>
            <person name="Amadeo P."/>
            <person name="Zhao Q."/>
            <person name="Wortman J."/>
            <person name="Fraser-Liggett C."/>
            <person name="Carlton J."/>
        </authorList>
    </citation>
    <scope>NUCLEOTIDE SEQUENCE</scope>
    <source>
        <strain evidence="1">G3</strain>
    </source>
</reference>
<dbReference type="eggNOG" id="KOG2085">
    <property type="taxonomic scope" value="Eukaryota"/>
</dbReference>
<gene>
    <name evidence="1" type="ORF">TVAG_233070</name>
</gene>
<dbReference type="Gene3D" id="1.25.10.10">
    <property type="entry name" value="Leucine-rich Repeat Variant"/>
    <property type="match status" value="1"/>
</dbReference>
<dbReference type="VEuPathDB" id="TrichDB:TVAG_233070"/>
<dbReference type="AlphaFoldDB" id="A2ERX6"/>
<name>A2ERX6_TRIV3</name>
<protein>
    <submittedName>
        <fullName evidence="1">Phosphoprotein phosphatase, putative</fullName>
    </submittedName>
</protein>
<organism evidence="1 2">
    <name type="scientific">Trichomonas vaginalis (strain ATCC PRA-98 / G3)</name>
    <dbReference type="NCBI Taxonomy" id="412133"/>
    <lineage>
        <taxon>Eukaryota</taxon>
        <taxon>Metamonada</taxon>
        <taxon>Parabasalia</taxon>
        <taxon>Trichomonadida</taxon>
        <taxon>Trichomonadidae</taxon>
        <taxon>Trichomonas</taxon>
    </lineage>
</organism>